<dbReference type="PANTHER" id="PTHR35519">
    <property type="entry name" value="MEMBRANE PROTEINS"/>
    <property type="match status" value="1"/>
</dbReference>
<dbReference type="AlphaFoldDB" id="A0A7Z2NWV5"/>
<accession>A0A7Z2NWV5</accession>
<name>A0A7Z2NWV5_9SPHN</name>
<evidence type="ECO:0000256" key="1">
    <source>
        <dbReference type="SAM" id="Phobius"/>
    </source>
</evidence>
<protein>
    <submittedName>
        <fullName evidence="2">DUF4112 domain-containing protein</fullName>
    </submittedName>
</protein>
<dbReference type="PANTHER" id="PTHR35519:SF2">
    <property type="entry name" value="PH DOMAIN PROTEIN"/>
    <property type="match status" value="1"/>
</dbReference>
<keyword evidence="1" id="KW-1133">Transmembrane helix</keyword>
<evidence type="ECO:0000313" key="2">
    <source>
        <dbReference type="EMBL" id="QHL91308.1"/>
    </source>
</evidence>
<proteinExistence type="predicted"/>
<dbReference type="Pfam" id="PF13430">
    <property type="entry name" value="DUF4112"/>
    <property type="match status" value="1"/>
</dbReference>
<keyword evidence="1" id="KW-0472">Membrane</keyword>
<keyword evidence="3" id="KW-1185">Reference proteome</keyword>
<gene>
    <name evidence="2" type="ORF">GVO57_11395</name>
</gene>
<dbReference type="EMBL" id="CP047895">
    <property type="protein sequence ID" value="QHL91308.1"/>
    <property type="molecule type" value="Genomic_DNA"/>
</dbReference>
<reference evidence="2 3" key="1">
    <citation type="submission" date="2020-01" db="EMBL/GenBank/DDBJ databases">
        <title>Sphingomonas sp. C33 whole genome sequece.</title>
        <authorList>
            <person name="Park C."/>
        </authorList>
    </citation>
    <scope>NUCLEOTIDE SEQUENCE [LARGE SCALE GENOMIC DNA]</scope>
    <source>
        <strain evidence="2 3">C33</strain>
    </source>
</reference>
<dbReference type="Proteomes" id="UP000464468">
    <property type="component" value="Chromosome"/>
</dbReference>
<feature type="transmembrane region" description="Helical" evidence="1">
    <location>
        <begin position="93"/>
        <end position="112"/>
    </location>
</feature>
<dbReference type="KEGG" id="schy:GVO57_11395"/>
<sequence length="150" mass="16500">MVSVNRIDELADRLNLSRDAQAVRQRVEAVEAVMERLVTIPGTGRQFGLDVILDFVPGIGPLAASALGAWMVWEARNLGLSRWQLTRMGGNVGIDLLLGAIPFVGAIPDFFFRSNSRNLRIIKRHLDRHHPAGATIDAAPPGQERTVRRG</sequence>
<feature type="transmembrane region" description="Helical" evidence="1">
    <location>
        <begin position="51"/>
        <end position="73"/>
    </location>
</feature>
<evidence type="ECO:0000313" key="3">
    <source>
        <dbReference type="Proteomes" id="UP000464468"/>
    </source>
</evidence>
<dbReference type="RefSeq" id="WP_160593238.1">
    <property type="nucleotide sequence ID" value="NZ_CP047895.1"/>
</dbReference>
<keyword evidence="1" id="KW-0812">Transmembrane</keyword>
<dbReference type="InterPro" id="IPR025187">
    <property type="entry name" value="DUF4112"/>
</dbReference>
<organism evidence="2 3">
    <name type="scientific">Sphingomonas changnyeongensis</name>
    <dbReference type="NCBI Taxonomy" id="2698679"/>
    <lineage>
        <taxon>Bacteria</taxon>
        <taxon>Pseudomonadati</taxon>
        <taxon>Pseudomonadota</taxon>
        <taxon>Alphaproteobacteria</taxon>
        <taxon>Sphingomonadales</taxon>
        <taxon>Sphingomonadaceae</taxon>
        <taxon>Sphingomonas</taxon>
    </lineage>
</organism>